<accession>A0A1F7X6I8</accession>
<organism evidence="2 3">
    <name type="scientific">Candidatus Woesebacteria bacterium RBG_13_46_13</name>
    <dbReference type="NCBI Taxonomy" id="1802479"/>
    <lineage>
        <taxon>Bacteria</taxon>
        <taxon>Candidatus Woeseibacteriota</taxon>
    </lineage>
</organism>
<comment type="caution">
    <text evidence="2">The sequence shown here is derived from an EMBL/GenBank/DDBJ whole genome shotgun (WGS) entry which is preliminary data.</text>
</comment>
<proteinExistence type="predicted"/>
<reference evidence="2 3" key="1">
    <citation type="journal article" date="2016" name="Nat. Commun.">
        <title>Thousands of microbial genomes shed light on interconnected biogeochemical processes in an aquifer system.</title>
        <authorList>
            <person name="Anantharaman K."/>
            <person name="Brown C.T."/>
            <person name="Hug L.A."/>
            <person name="Sharon I."/>
            <person name="Castelle C.J."/>
            <person name="Probst A.J."/>
            <person name="Thomas B.C."/>
            <person name="Singh A."/>
            <person name="Wilkins M.J."/>
            <person name="Karaoz U."/>
            <person name="Brodie E.L."/>
            <person name="Williams K.H."/>
            <person name="Hubbard S.S."/>
            <person name="Banfield J.F."/>
        </authorList>
    </citation>
    <scope>NUCLEOTIDE SEQUENCE [LARGE SCALE GENOMIC DNA]</scope>
</reference>
<keyword evidence="1" id="KW-0472">Membrane</keyword>
<keyword evidence="1" id="KW-1133">Transmembrane helix</keyword>
<gene>
    <name evidence="2" type="ORF">A2Y68_00560</name>
</gene>
<name>A0A1F7X6I8_9BACT</name>
<dbReference type="Proteomes" id="UP000176778">
    <property type="component" value="Unassembled WGS sequence"/>
</dbReference>
<dbReference type="EMBL" id="MGFR01000002">
    <property type="protein sequence ID" value="OGM09905.1"/>
    <property type="molecule type" value="Genomic_DNA"/>
</dbReference>
<protein>
    <submittedName>
        <fullName evidence="2">Uncharacterized protein</fullName>
    </submittedName>
</protein>
<dbReference type="STRING" id="1802479.A2Y68_00560"/>
<keyword evidence="1" id="KW-0812">Transmembrane</keyword>
<evidence type="ECO:0000313" key="3">
    <source>
        <dbReference type="Proteomes" id="UP000176778"/>
    </source>
</evidence>
<feature type="transmembrane region" description="Helical" evidence="1">
    <location>
        <begin position="12"/>
        <end position="32"/>
    </location>
</feature>
<evidence type="ECO:0000256" key="1">
    <source>
        <dbReference type="SAM" id="Phobius"/>
    </source>
</evidence>
<sequence length="267" mass="30180">MNLPKNKKQRFSLFAITLFLGILVITATFIVLKILTPKENFVYAKVKVAQGLWWASTQKPAFWFAKAISRGDSEHDLLGRTIAQVTDVRYYPDIEDKYNIYLTLKLASSGKGGKYSFKNSPLSVGSPIELELNRSLVTGTVIDMNENPFEEKYVDKKVLLRKIPAYRWEYNAINIGDEFSDGKEVVFKVISKNVLGYSNISKTLGEDRYLVLPTGSTLEISVLASIKLKYADGFYFFGEEKAVRPGATFSVSTPNFDFRDFEVVSLE</sequence>
<evidence type="ECO:0000313" key="2">
    <source>
        <dbReference type="EMBL" id="OGM09905.1"/>
    </source>
</evidence>
<dbReference type="AlphaFoldDB" id="A0A1F7X6I8"/>